<gene>
    <name evidence="1" type="ORF">Lalb_Chr05g0226251</name>
</gene>
<dbReference type="EMBL" id="WOCE01000005">
    <property type="protein sequence ID" value="KAE9614280.1"/>
    <property type="molecule type" value="Genomic_DNA"/>
</dbReference>
<dbReference type="Proteomes" id="UP000447434">
    <property type="component" value="Chromosome 5"/>
</dbReference>
<evidence type="ECO:0000313" key="2">
    <source>
        <dbReference type="Proteomes" id="UP000447434"/>
    </source>
</evidence>
<accession>A0A6A4QJZ4</accession>
<dbReference type="AlphaFoldDB" id="A0A6A4QJZ4"/>
<evidence type="ECO:0000313" key="1">
    <source>
        <dbReference type="EMBL" id="KAE9614280.1"/>
    </source>
</evidence>
<reference evidence="2" key="1">
    <citation type="journal article" date="2020" name="Nat. Commun.">
        <title>Genome sequence of the cluster root forming white lupin.</title>
        <authorList>
            <person name="Hufnagel B."/>
            <person name="Marques A."/>
            <person name="Soriano A."/>
            <person name="Marques L."/>
            <person name="Divol F."/>
            <person name="Doumas P."/>
            <person name="Sallet E."/>
            <person name="Mancinotti D."/>
            <person name="Carrere S."/>
            <person name="Marande W."/>
            <person name="Arribat S."/>
            <person name="Keller J."/>
            <person name="Huneau C."/>
            <person name="Blein T."/>
            <person name="Aime D."/>
            <person name="Laguerre M."/>
            <person name="Taylor J."/>
            <person name="Schubert V."/>
            <person name="Nelson M."/>
            <person name="Geu-Flores F."/>
            <person name="Crespi M."/>
            <person name="Gallardo-Guerrero K."/>
            <person name="Delaux P.-M."/>
            <person name="Salse J."/>
            <person name="Berges H."/>
            <person name="Guyot R."/>
            <person name="Gouzy J."/>
            <person name="Peret B."/>
        </authorList>
    </citation>
    <scope>NUCLEOTIDE SEQUENCE [LARGE SCALE GENOMIC DNA]</scope>
    <source>
        <strain evidence="2">cv. Amiga</strain>
    </source>
</reference>
<name>A0A6A4QJZ4_LUPAL</name>
<protein>
    <submittedName>
        <fullName evidence="1">Uncharacterized protein</fullName>
    </submittedName>
</protein>
<organism evidence="1 2">
    <name type="scientific">Lupinus albus</name>
    <name type="common">White lupine</name>
    <name type="synonym">Lupinus termis</name>
    <dbReference type="NCBI Taxonomy" id="3870"/>
    <lineage>
        <taxon>Eukaryota</taxon>
        <taxon>Viridiplantae</taxon>
        <taxon>Streptophyta</taxon>
        <taxon>Embryophyta</taxon>
        <taxon>Tracheophyta</taxon>
        <taxon>Spermatophyta</taxon>
        <taxon>Magnoliopsida</taxon>
        <taxon>eudicotyledons</taxon>
        <taxon>Gunneridae</taxon>
        <taxon>Pentapetalae</taxon>
        <taxon>rosids</taxon>
        <taxon>fabids</taxon>
        <taxon>Fabales</taxon>
        <taxon>Fabaceae</taxon>
        <taxon>Papilionoideae</taxon>
        <taxon>50 kb inversion clade</taxon>
        <taxon>genistoids sensu lato</taxon>
        <taxon>core genistoids</taxon>
        <taxon>Genisteae</taxon>
        <taxon>Lupinus</taxon>
    </lineage>
</organism>
<proteinExistence type="predicted"/>
<keyword evidence="2" id="KW-1185">Reference proteome</keyword>
<sequence>MKRGANPHNKVDVKAKQENNKFGNKVGPFFLCSNLSIPHPLILTFSLVFPLLSFNSNLLSLQLLNYFPTFFLQAKTVQQILH</sequence>
<comment type="caution">
    <text evidence="1">The sequence shown here is derived from an EMBL/GenBank/DDBJ whole genome shotgun (WGS) entry which is preliminary data.</text>
</comment>